<protein>
    <submittedName>
        <fullName evidence="1">Uncharacterized protein</fullName>
    </submittedName>
</protein>
<comment type="caution">
    <text evidence="1">The sequence shown here is derived from an EMBL/GenBank/DDBJ whole genome shotgun (WGS) entry which is preliminary data.</text>
</comment>
<name>A0A090WTM5_9FLAO</name>
<reference evidence="1 2" key="1">
    <citation type="journal article" date="2014" name="Genome Announc.">
        <title>Draft Genome Sequences of Marine Flavobacterium Algibacter lectus Strains SS8 and NR4.</title>
        <authorList>
            <person name="Takatani N."/>
            <person name="Nakanishi M."/>
            <person name="Meirelles P."/>
            <person name="Mino S."/>
            <person name="Suda W."/>
            <person name="Oshima K."/>
            <person name="Hattori M."/>
            <person name="Ohkuma M."/>
            <person name="Hosokawa M."/>
            <person name="Miyashita K."/>
            <person name="Thompson F.L."/>
            <person name="Niwa A."/>
            <person name="Sawabe T."/>
            <person name="Sawabe T."/>
        </authorList>
    </citation>
    <scope>NUCLEOTIDE SEQUENCE [LARGE SCALE GENOMIC DNA]</scope>
    <source>
        <strain evidence="2">JCM19274</strain>
    </source>
</reference>
<sequence>MSCKNETKTAEVENNTPEIVKKKTPSVANKTSKGTFLCKINGKDWSYTKASGIVLTHKKTGIVTAIVTFTKQLEKGKETLQLFYDGDTKQLEKVSVHLKQPTKDGSRMTAMYQLLVKGGKRHPESKISGTIDLSHPTTASGNAEVSKIKMLFEANKLEDESMQIISLSSIQFSGIGYSK</sequence>
<proteinExistence type="predicted"/>
<evidence type="ECO:0000313" key="1">
    <source>
        <dbReference type="EMBL" id="GAL80455.1"/>
    </source>
</evidence>
<dbReference type="EMBL" id="BBNU01000010">
    <property type="protein sequence ID" value="GAL80455.1"/>
    <property type="molecule type" value="Genomic_DNA"/>
</dbReference>
<dbReference type="STRING" id="221126.SAMN04489722_10118"/>
<organism evidence="1 2">
    <name type="scientific">Algibacter lectus</name>
    <dbReference type="NCBI Taxonomy" id="221126"/>
    <lineage>
        <taxon>Bacteria</taxon>
        <taxon>Pseudomonadati</taxon>
        <taxon>Bacteroidota</taxon>
        <taxon>Flavobacteriia</taxon>
        <taxon>Flavobacteriales</taxon>
        <taxon>Flavobacteriaceae</taxon>
        <taxon>Algibacter</taxon>
    </lineage>
</organism>
<dbReference type="AlphaFoldDB" id="A0A090WTM5"/>
<dbReference type="Proteomes" id="UP000029643">
    <property type="component" value="Unassembled WGS sequence"/>
</dbReference>
<gene>
    <name evidence="1" type="ORF">JCM19274_745</name>
</gene>
<accession>A0A090WTM5</accession>
<evidence type="ECO:0000313" key="2">
    <source>
        <dbReference type="Proteomes" id="UP000029643"/>
    </source>
</evidence>